<evidence type="ECO:0000313" key="2">
    <source>
        <dbReference type="EMBL" id="SHN24419.1"/>
    </source>
</evidence>
<protein>
    <submittedName>
        <fullName evidence="2">Uncharacterized protein</fullName>
    </submittedName>
</protein>
<proteinExistence type="predicted"/>
<evidence type="ECO:0000256" key="1">
    <source>
        <dbReference type="SAM" id="SignalP"/>
    </source>
</evidence>
<gene>
    <name evidence="2" type="ORF">SAMN05192549_106107</name>
</gene>
<keyword evidence="1" id="KW-0732">Signal</keyword>
<dbReference type="AlphaFoldDB" id="A0A1M7Q2J2"/>
<feature type="chain" id="PRO_5013223800" evidence="1">
    <location>
        <begin position="24"/>
        <end position="379"/>
    </location>
</feature>
<dbReference type="Proteomes" id="UP000184339">
    <property type="component" value="Unassembled WGS sequence"/>
</dbReference>
<dbReference type="EMBL" id="FRCX01000006">
    <property type="protein sequence ID" value="SHN24419.1"/>
    <property type="molecule type" value="Genomic_DNA"/>
</dbReference>
<organism evidence="2 3">
    <name type="scientific">Duganella sacchari</name>
    <dbReference type="NCBI Taxonomy" id="551987"/>
    <lineage>
        <taxon>Bacteria</taxon>
        <taxon>Pseudomonadati</taxon>
        <taxon>Pseudomonadota</taxon>
        <taxon>Betaproteobacteria</taxon>
        <taxon>Burkholderiales</taxon>
        <taxon>Oxalobacteraceae</taxon>
        <taxon>Telluria group</taxon>
        <taxon>Duganella</taxon>
    </lineage>
</organism>
<evidence type="ECO:0000313" key="3">
    <source>
        <dbReference type="Proteomes" id="UP000184339"/>
    </source>
</evidence>
<keyword evidence="3" id="KW-1185">Reference proteome</keyword>
<sequence>MNASFRTACAVLLMSGWLSMGYAQTLPEPTGQESLSRVEVSAKADADERPYQRFVKAMELFDAERPALAPQSNLRFHLDAKRRSARVDALKLTLTGTTVRAPVALTPEHFFTVERNELALREDATVRSNRKEDSFNWSVDVRTPGLAANTRRLGDLRLQCRVELLAANLGRRIFSPLYYAQTAAGADPCTFRNLTILAMGDEPIFTVTLVDGARRQVLPVSSLYGGSLPAWVKALAGDWPGRDRVYELPLWDASWPHDTLVELEPMRAAPAAVTEAEPPPAAEALQSVTRADLARWLIEGQTSATVLQGVFGSPEVVQFANGDASWVFRSETGSGKLLSLIPIVGTLLKPERTLKELHVLVGADGTVRQYRLEEMVLRL</sequence>
<accession>A0A1M7Q2J2</accession>
<reference evidence="3" key="1">
    <citation type="submission" date="2016-11" db="EMBL/GenBank/DDBJ databases">
        <authorList>
            <person name="Varghese N."/>
            <person name="Submissions S."/>
        </authorList>
    </citation>
    <scope>NUCLEOTIDE SEQUENCE [LARGE SCALE GENOMIC DNA]</scope>
    <source>
        <strain evidence="3">Sac-22</strain>
    </source>
</reference>
<dbReference type="STRING" id="551987.SAMN05192549_106107"/>
<feature type="signal peptide" evidence="1">
    <location>
        <begin position="1"/>
        <end position="23"/>
    </location>
</feature>
<name>A0A1M7Q2J2_9BURK</name>